<dbReference type="EnsemblPlants" id="AES99917">
    <property type="protein sequence ID" value="AES99917"/>
    <property type="gene ID" value="MTR_5g086140"/>
</dbReference>
<protein>
    <submittedName>
        <fullName evidence="1 2">Uncharacterized protein</fullName>
    </submittedName>
</protein>
<evidence type="ECO:0000313" key="3">
    <source>
        <dbReference type="Proteomes" id="UP000002051"/>
    </source>
</evidence>
<reference evidence="1 3" key="2">
    <citation type="journal article" date="2014" name="BMC Genomics">
        <title>An improved genome release (version Mt4.0) for the model legume Medicago truncatula.</title>
        <authorList>
            <person name="Tang H."/>
            <person name="Krishnakumar V."/>
            <person name="Bidwell S."/>
            <person name="Rosen B."/>
            <person name="Chan A."/>
            <person name="Zhou S."/>
            <person name="Gentzbittel L."/>
            <person name="Childs K.L."/>
            <person name="Yandell M."/>
            <person name="Gundlach H."/>
            <person name="Mayer K.F."/>
            <person name="Schwartz D.C."/>
            <person name="Town C.D."/>
        </authorList>
    </citation>
    <scope>GENOME REANNOTATION</scope>
    <source>
        <strain evidence="2 3">cv. Jemalong A17</strain>
    </source>
</reference>
<reference evidence="2" key="3">
    <citation type="submission" date="2015-04" db="UniProtKB">
        <authorList>
            <consortium name="EnsemblPlants"/>
        </authorList>
    </citation>
    <scope>IDENTIFICATION</scope>
    <source>
        <strain evidence="2">cv. Jemalong A17</strain>
    </source>
</reference>
<evidence type="ECO:0000313" key="1">
    <source>
        <dbReference type="EMBL" id="AES99917.1"/>
    </source>
</evidence>
<evidence type="ECO:0000313" key="2">
    <source>
        <dbReference type="EnsemblPlants" id="AES99917"/>
    </source>
</evidence>
<dbReference type="Proteomes" id="UP000002051">
    <property type="component" value="Chromosome 5"/>
</dbReference>
<organism evidence="1 3">
    <name type="scientific">Medicago truncatula</name>
    <name type="common">Barrel medic</name>
    <name type="synonym">Medicago tribuloides</name>
    <dbReference type="NCBI Taxonomy" id="3880"/>
    <lineage>
        <taxon>Eukaryota</taxon>
        <taxon>Viridiplantae</taxon>
        <taxon>Streptophyta</taxon>
        <taxon>Embryophyta</taxon>
        <taxon>Tracheophyta</taxon>
        <taxon>Spermatophyta</taxon>
        <taxon>Magnoliopsida</taxon>
        <taxon>eudicotyledons</taxon>
        <taxon>Gunneridae</taxon>
        <taxon>Pentapetalae</taxon>
        <taxon>rosids</taxon>
        <taxon>fabids</taxon>
        <taxon>Fabales</taxon>
        <taxon>Fabaceae</taxon>
        <taxon>Papilionoideae</taxon>
        <taxon>50 kb inversion clade</taxon>
        <taxon>NPAAA clade</taxon>
        <taxon>Hologalegina</taxon>
        <taxon>IRL clade</taxon>
        <taxon>Trifolieae</taxon>
        <taxon>Medicago</taxon>
    </lineage>
</organism>
<proteinExistence type="predicted"/>
<dbReference type="AlphaFoldDB" id="G7K7N3"/>
<name>G7K7N3_MEDTR</name>
<reference evidence="1 3" key="1">
    <citation type="journal article" date="2011" name="Nature">
        <title>The Medicago genome provides insight into the evolution of rhizobial symbioses.</title>
        <authorList>
            <person name="Young N.D."/>
            <person name="Debelle F."/>
            <person name="Oldroyd G.E."/>
            <person name="Geurts R."/>
            <person name="Cannon S.B."/>
            <person name="Udvardi M.K."/>
            <person name="Benedito V.A."/>
            <person name="Mayer K.F."/>
            <person name="Gouzy J."/>
            <person name="Schoof H."/>
            <person name="Van de Peer Y."/>
            <person name="Proost S."/>
            <person name="Cook D.R."/>
            <person name="Meyers B.C."/>
            <person name="Spannagl M."/>
            <person name="Cheung F."/>
            <person name="De Mita S."/>
            <person name="Krishnakumar V."/>
            <person name="Gundlach H."/>
            <person name="Zhou S."/>
            <person name="Mudge J."/>
            <person name="Bharti A.K."/>
            <person name="Murray J.D."/>
            <person name="Naoumkina M.A."/>
            <person name="Rosen B."/>
            <person name="Silverstein K.A."/>
            <person name="Tang H."/>
            <person name="Rombauts S."/>
            <person name="Zhao P.X."/>
            <person name="Zhou P."/>
            <person name="Barbe V."/>
            <person name="Bardou P."/>
            <person name="Bechner M."/>
            <person name="Bellec A."/>
            <person name="Berger A."/>
            <person name="Berges H."/>
            <person name="Bidwell S."/>
            <person name="Bisseling T."/>
            <person name="Choisne N."/>
            <person name="Couloux A."/>
            <person name="Denny R."/>
            <person name="Deshpande S."/>
            <person name="Dai X."/>
            <person name="Doyle J.J."/>
            <person name="Dudez A.M."/>
            <person name="Farmer A.D."/>
            <person name="Fouteau S."/>
            <person name="Franken C."/>
            <person name="Gibelin C."/>
            <person name="Gish J."/>
            <person name="Goldstein S."/>
            <person name="Gonzalez A.J."/>
            <person name="Green P.J."/>
            <person name="Hallab A."/>
            <person name="Hartog M."/>
            <person name="Hua A."/>
            <person name="Humphray S.J."/>
            <person name="Jeong D.H."/>
            <person name="Jing Y."/>
            <person name="Jocker A."/>
            <person name="Kenton S.M."/>
            <person name="Kim D.J."/>
            <person name="Klee K."/>
            <person name="Lai H."/>
            <person name="Lang C."/>
            <person name="Lin S."/>
            <person name="Macmil S.L."/>
            <person name="Magdelenat G."/>
            <person name="Matthews L."/>
            <person name="McCorrison J."/>
            <person name="Monaghan E.L."/>
            <person name="Mun J.H."/>
            <person name="Najar F.Z."/>
            <person name="Nicholson C."/>
            <person name="Noirot C."/>
            <person name="O'Bleness M."/>
            <person name="Paule C.R."/>
            <person name="Poulain J."/>
            <person name="Prion F."/>
            <person name="Qin B."/>
            <person name="Qu C."/>
            <person name="Retzel E.F."/>
            <person name="Riddle C."/>
            <person name="Sallet E."/>
            <person name="Samain S."/>
            <person name="Samson N."/>
            <person name="Sanders I."/>
            <person name="Saurat O."/>
            <person name="Scarpelli C."/>
            <person name="Schiex T."/>
            <person name="Segurens B."/>
            <person name="Severin A.J."/>
            <person name="Sherrier D.J."/>
            <person name="Shi R."/>
            <person name="Sims S."/>
            <person name="Singer S.R."/>
            <person name="Sinharoy S."/>
            <person name="Sterck L."/>
            <person name="Viollet A."/>
            <person name="Wang B.B."/>
            <person name="Wang K."/>
            <person name="Wang M."/>
            <person name="Wang X."/>
            <person name="Warfsmann J."/>
            <person name="Weissenbach J."/>
            <person name="White D.D."/>
            <person name="White J.D."/>
            <person name="Wiley G.B."/>
            <person name="Wincker P."/>
            <person name="Xing Y."/>
            <person name="Yang L."/>
            <person name="Yao Z."/>
            <person name="Ying F."/>
            <person name="Zhai J."/>
            <person name="Zhou L."/>
            <person name="Zuber A."/>
            <person name="Denarie J."/>
            <person name="Dixon R.A."/>
            <person name="May G.D."/>
            <person name="Schwartz D.C."/>
            <person name="Rogers J."/>
            <person name="Quetier F."/>
            <person name="Town C.D."/>
            <person name="Roe B.A."/>
        </authorList>
    </citation>
    <scope>NUCLEOTIDE SEQUENCE [LARGE SCALE GENOMIC DNA]</scope>
    <source>
        <strain evidence="1">A17</strain>
        <strain evidence="2 3">cv. Jemalong A17</strain>
    </source>
</reference>
<sequence length="56" mass="6469">MILEKIMRTLSPSIDHVIVEIEDSNDLTTLKIRDLQGSFEDNFGKFEDQNAKCEKL</sequence>
<keyword evidence="3" id="KW-1185">Reference proteome</keyword>
<dbReference type="EMBL" id="CM001221">
    <property type="protein sequence ID" value="AES99917.1"/>
    <property type="molecule type" value="Genomic_DNA"/>
</dbReference>
<gene>
    <name evidence="1" type="ordered locus">MTR_5g086140</name>
</gene>
<dbReference type="HOGENOM" id="CLU_3017301_0_0_1"/>
<dbReference type="PaxDb" id="3880-AES99917"/>
<accession>G7K7N3</accession>